<keyword evidence="2" id="KW-1185">Reference proteome</keyword>
<evidence type="ECO:0000313" key="1">
    <source>
        <dbReference type="EMBL" id="GMF03152.1"/>
    </source>
</evidence>
<dbReference type="Proteomes" id="UP001165101">
    <property type="component" value="Unassembled WGS sequence"/>
</dbReference>
<evidence type="ECO:0000313" key="2">
    <source>
        <dbReference type="Proteomes" id="UP001165101"/>
    </source>
</evidence>
<proteinExistence type="predicted"/>
<reference evidence="1" key="1">
    <citation type="submission" date="2023-04" db="EMBL/GenBank/DDBJ databases">
        <title>Candida boidinii NBRC 1967.</title>
        <authorList>
            <person name="Ichikawa N."/>
            <person name="Sato H."/>
            <person name="Tonouchi N."/>
        </authorList>
    </citation>
    <scope>NUCLEOTIDE SEQUENCE</scope>
    <source>
        <strain evidence="1">NBRC 1967</strain>
    </source>
</reference>
<comment type="caution">
    <text evidence="1">The sequence shown here is derived from an EMBL/GenBank/DDBJ whole genome shotgun (WGS) entry which is preliminary data.</text>
</comment>
<accession>A0ACB5U683</accession>
<name>A0ACB5U683_CANBO</name>
<gene>
    <name evidence="1" type="ORF">Cboi01_000626400</name>
</gene>
<dbReference type="EMBL" id="BSXV01005969">
    <property type="protein sequence ID" value="GMF03152.1"/>
    <property type="molecule type" value="Genomic_DNA"/>
</dbReference>
<protein>
    <submittedName>
        <fullName evidence="1">Unnamed protein product</fullName>
    </submittedName>
</protein>
<sequence length="192" mass="20814">MSTTSSSYSTSANNPSSVQSTKINSDHDQYNLADNNVLPNLVMGTASSIIGIFGSKYDRVVSSKQHHQHHQHQQQAQQQHHASSMVPPSSTNSPSTYNPDLYARPVNTVSQLDSNERTIINRSDNNTKSDPTNSNTNTNNNSNGALTQFPLKNKNLDSVSKSSGHTNNNNSNAHTLPLMDSPSPGSFSTSFI</sequence>
<organism evidence="1 2">
    <name type="scientific">Candida boidinii</name>
    <name type="common">Yeast</name>
    <dbReference type="NCBI Taxonomy" id="5477"/>
    <lineage>
        <taxon>Eukaryota</taxon>
        <taxon>Fungi</taxon>
        <taxon>Dikarya</taxon>
        <taxon>Ascomycota</taxon>
        <taxon>Saccharomycotina</taxon>
        <taxon>Pichiomycetes</taxon>
        <taxon>Pichiales</taxon>
        <taxon>Pichiaceae</taxon>
        <taxon>Ogataea</taxon>
        <taxon>Ogataea/Candida clade</taxon>
    </lineage>
</organism>